<accession>A0AAJ0B9A1</accession>
<proteinExistence type="predicted"/>
<dbReference type="EMBL" id="MU839836">
    <property type="protein sequence ID" value="KAK1754059.1"/>
    <property type="molecule type" value="Genomic_DNA"/>
</dbReference>
<evidence type="ECO:0000313" key="2">
    <source>
        <dbReference type="Proteomes" id="UP001239445"/>
    </source>
</evidence>
<evidence type="ECO:0000313" key="1">
    <source>
        <dbReference type="EMBL" id="KAK1754059.1"/>
    </source>
</evidence>
<name>A0AAJ0B9A1_9PEZI</name>
<comment type="caution">
    <text evidence="1">The sequence shown here is derived from an EMBL/GenBank/DDBJ whole genome shotgun (WGS) entry which is preliminary data.</text>
</comment>
<gene>
    <name evidence="1" type="ORF">QBC47DRAFT_403457</name>
</gene>
<organism evidence="1 2">
    <name type="scientific">Echria macrotheca</name>
    <dbReference type="NCBI Taxonomy" id="438768"/>
    <lineage>
        <taxon>Eukaryota</taxon>
        <taxon>Fungi</taxon>
        <taxon>Dikarya</taxon>
        <taxon>Ascomycota</taxon>
        <taxon>Pezizomycotina</taxon>
        <taxon>Sordariomycetes</taxon>
        <taxon>Sordariomycetidae</taxon>
        <taxon>Sordariales</taxon>
        <taxon>Schizotheciaceae</taxon>
        <taxon>Echria</taxon>
    </lineage>
</organism>
<reference evidence="1" key="1">
    <citation type="submission" date="2023-06" db="EMBL/GenBank/DDBJ databases">
        <title>Genome-scale phylogeny and comparative genomics of the fungal order Sordariales.</title>
        <authorList>
            <consortium name="Lawrence Berkeley National Laboratory"/>
            <person name="Hensen N."/>
            <person name="Bonometti L."/>
            <person name="Westerberg I."/>
            <person name="Brannstrom I.O."/>
            <person name="Guillou S."/>
            <person name="Cros-Aarteil S."/>
            <person name="Calhoun S."/>
            <person name="Haridas S."/>
            <person name="Kuo A."/>
            <person name="Mondo S."/>
            <person name="Pangilinan J."/>
            <person name="Riley R."/>
            <person name="Labutti K."/>
            <person name="Andreopoulos B."/>
            <person name="Lipzen A."/>
            <person name="Chen C."/>
            <person name="Yanf M."/>
            <person name="Daum C."/>
            <person name="Ng V."/>
            <person name="Clum A."/>
            <person name="Steindorff A."/>
            <person name="Ohm R."/>
            <person name="Martin F."/>
            <person name="Silar P."/>
            <person name="Natvig D."/>
            <person name="Lalanne C."/>
            <person name="Gautier V."/>
            <person name="Ament-Velasquez S.L."/>
            <person name="Kruys A."/>
            <person name="Hutchinson M.I."/>
            <person name="Powell A.J."/>
            <person name="Barry K."/>
            <person name="Miller A.N."/>
            <person name="Grigoriev I.V."/>
            <person name="Debuchy R."/>
            <person name="Gladieux P."/>
            <person name="Thoren M.H."/>
            <person name="Johannesson H."/>
        </authorList>
    </citation>
    <scope>NUCLEOTIDE SEQUENCE</scope>
    <source>
        <strain evidence="1">PSN4</strain>
    </source>
</reference>
<keyword evidence="2" id="KW-1185">Reference proteome</keyword>
<sequence>MKLLNVKTLRMEQFGDDRPGYIILSRTRGPDEVSFQDWQTISLADDLVNETEEYSPGSYVAVQLRKAAFIKNKSSYQKVISFCNETARHESGAE</sequence>
<dbReference type="AlphaFoldDB" id="A0AAJ0B9A1"/>
<protein>
    <submittedName>
        <fullName evidence="1">Uncharacterized protein</fullName>
    </submittedName>
</protein>
<dbReference type="Proteomes" id="UP001239445">
    <property type="component" value="Unassembled WGS sequence"/>
</dbReference>